<accession>A0A250JMF0</accession>
<dbReference type="Pfam" id="PF13155">
    <property type="entry name" value="Toprim_2"/>
    <property type="match status" value="1"/>
</dbReference>
<dbReference type="Gene3D" id="3.40.1360.10">
    <property type="match status" value="1"/>
</dbReference>
<dbReference type="AlphaFoldDB" id="A0A250JMF0"/>
<dbReference type="EMBL" id="CP022203">
    <property type="protein sequence ID" value="ATB44838.1"/>
    <property type="molecule type" value="Genomic_DNA"/>
</dbReference>
<keyword evidence="2" id="KW-1185">Reference proteome</keyword>
<name>A0A250JMF0_9BACT</name>
<sequence length="196" mass="21904">MRGFDMGWLTMPETRELARILPPPERYPYPTWWPYPPEVYRLALLAFEPDGNVASIQARAIRADLPAKDKTRNPRGFSYAGTLFADGRGREFLRAVRGAETLAALEAVVVTEGLTDTIKLAQVACRYGRRWAVLGMVAGSVNAFRSLSDWPTRVPCWVATDGDEAGDRYALQVREALPVGVTVERVDFSSRQEGER</sequence>
<evidence type="ECO:0008006" key="3">
    <source>
        <dbReference type="Google" id="ProtNLM"/>
    </source>
</evidence>
<evidence type="ECO:0000313" key="2">
    <source>
        <dbReference type="Proteomes" id="UP000217343"/>
    </source>
</evidence>
<dbReference type="Proteomes" id="UP000217343">
    <property type="component" value="Chromosome"/>
</dbReference>
<proteinExistence type="predicted"/>
<evidence type="ECO:0000313" key="1">
    <source>
        <dbReference type="EMBL" id="ATB44838.1"/>
    </source>
</evidence>
<gene>
    <name evidence="1" type="ORF">MYMAC_000420</name>
</gene>
<protein>
    <recommendedName>
        <fullName evidence="3">Toprim domain-containing protein</fullName>
    </recommendedName>
</protein>
<dbReference type="KEGG" id="mmas:MYMAC_000420"/>
<organism evidence="1 2">
    <name type="scientific">Corallococcus macrosporus DSM 14697</name>
    <dbReference type="NCBI Taxonomy" id="1189310"/>
    <lineage>
        <taxon>Bacteria</taxon>
        <taxon>Pseudomonadati</taxon>
        <taxon>Myxococcota</taxon>
        <taxon>Myxococcia</taxon>
        <taxon>Myxococcales</taxon>
        <taxon>Cystobacterineae</taxon>
        <taxon>Myxococcaceae</taxon>
        <taxon>Corallococcus</taxon>
    </lineage>
</organism>
<reference evidence="1 2" key="1">
    <citation type="submission" date="2017-06" db="EMBL/GenBank/DDBJ databases">
        <title>Sequencing and comparative analysis of myxobacterial genomes.</title>
        <authorList>
            <person name="Rupp O."/>
            <person name="Goesmann A."/>
            <person name="Sogaard-Andersen L."/>
        </authorList>
    </citation>
    <scope>NUCLEOTIDE SEQUENCE [LARGE SCALE GENOMIC DNA]</scope>
    <source>
        <strain evidence="1 2">DSM 14697</strain>
    </source>
</reference>